<comment type="caution">
    <text evidence="1">The sequence shown here is derived from an EMBL/GenBank/DDBJ whole genome shotgun (WGS) entry which is preliminary data.</text>
</comment>
<sequence>MIIKLKQGLNDITPWKQPPLAFQHCVHRSIFKIFSNVFQINSLPFGDQRQHNLQKLCIFGKVIGGGKSFHLNPLKNNVHHIVYTFSLAKIVL</sequence>
<evidence type="ECO:0000313" key="1">
    <source>
        <dbReference type="EMBL" id="KAJ0016581.1"/>
    </source>
</evidence>
<dbReference type="Proteomes" id="UP001163603">
    <property type="component" value="Chromosome 12"/>
</dbReference>
<accession>A0ACC0XG09</accession>
<gene>
    <name evidence="1" type="ORF">Pint_10304</name>
</gene>
<proteinExistence type="predicted"/>
<organism evidence="1 2">
    <name type="scientific">Pistacia integerrima</name>
    <dbReference type="NCBI Taxonomy" id="434235"/>
    <lineage>
        <taxon>Eukaryota</taxon>
        <taxon>Viridiplantae</taxon>
        <taxon>Streptophyta</taxon>
        <taxon>Embryophyta</taxon>
        <taxon>Tracheophyta</taxon>
        <taxon>Spermatophyta</taxon>
        <taxon>Magnoliopsida</taxon>
        <taxon>eudicotyledons</taxon>
        <taxon>Gunneridae</taxon>
        <taxon>Pentapetalae</taxon>
        <taxon>rosids</taxon>
        <taxon>malvids</taxon>
        <taxon>Sapindales</taxon>
        <taxon>Anacardiaceae</taxon>
        <taxon>Pistacia</taxon>
    </lineage>
</organism>
<name>A0ACC0XG09_9ROSI</name>
<keyword evidence="2" id="KW-1185">Reference proteome</keyword>
<protein>
    <submittedName>
        <fullName evidence="1">Uncharacterized protein</fullName>
    </submittedName>
</protein>
<reference evidence="2" key="1">
    <citation type="journal article" date="2023" name="G3 (Bethesda)">
        <title>Genome assembly and association tests identify interacting loci associated with vigor, precocity, and sex in interspecific pistachio rootstocks.</title>
        <authorList>
            <person name="Palmer W."/>
            <person name="Jacygrad E."/>
            <person name="Sagayaradj S."/>
            <person name="Cavanaugh K."/>
            <person name="Han R."/>
            <person name="Bertier L."/>
            <person name="Beede B."/>
            <person name="Kafkas S."/>
            <person name="Golino D."/>
            <person name="Preece J."/>
            <person name="Michelmore R."/>
        </authorList>
    </citation>
    <scope>NUCLEOTIDE SEQUENCE [LARGE SCALE GENOMIC DNA]</scope>
</reference>
<dbReference type="EMBL" id="CM047747">
    <property type="protein sequence ID" value="KAJ0016581.1"/>
    <property type="molecule type" value="Genomic_DNA"/>
</dbReference>
<evidence type="ECO:0000313" key="2">
    <source>
        <dbReference type="Proteomes" id="UP001163603"/>
    </source>
</evidence>